<evidence type="ECO:0000256" key="1">
    <source>
        <dbReference type="ARBA" id="ARBA00022460"/>
    </source>
</evidence>
<keyword evidence="2" id="KW-0732">Signal</keyword>
<proteinExistence type="predicted"/>
<evidence type="ECO:0000313" key="4">
    <source>
        <dbReference type="EMBL" id="CAK1604365.1"/>
    </source>
</evidence>
<organism evidence="4 5">
    <name type="scientific">Parnassius mnemosyne</name>
    <name type="common">clouded apollo</name>
    <dbReference type="NCBI Taxonomy" id="213953"/>
    <lineage>
        <taxon>Eukaryota</taxon>
        <taxon>Metazoa</taxon>
        <taxon>Ecdysozoa</taxon>
        <taxon>Arthropoda</taxon>
        <taxon>Hexapoda</taxon>
        <taxon>Insecta</taxon>
        <taxon>Pterygota</taxon>
        <taxon>Neoptera</taxon>
        <taxon>Endopterygota</taxon>
        <taxon>Lepidoptera</taxon>
        <taxon>Glossata</taxon>
        <taxon>Ditrysia</taxon>
        <taxon>Papilionoidea</taxon>
        <taxon>Papilionidae</taxon>
        <taxon>Parnassiinae</taxon>
        <taxon>Parnassini</taxon>
        <taxon>Parnassius</taxon>
        <taxon>Driopa</taxon>
    </lineage>
</organism>
<accession>A0AAV1MB36</accession>
<dbReference type="AlphaFoldDB" id="A0AAV1MB36"/>
<keyword evidence="1 3" id="KW-0193">Cuticle</keyword>
<dbReference type="InterPro" id="IPR000618">
    <property type="entry name" value="Insect_cuticle"/>
</dbReference>
<dbReference type="GO" id="GO:0031012">
    <property type="term" value="C:extracellular matrix"/>
    <property type="evidence" value="ECO:0007669"/>
    <property type="project" value="TreeGrafter"/>
</dbReference>
<reference evidence="4 5" key="1">
    <citation type="submission" date="2023-11" db="EMBL/GenBank/DDBJ databases">
        <authorList>
            <person name="Hedman E."/>
            <person name="Englund M."/>
            <person name="Stromberg M."/>
            <person name="Nyberg Akerstrom W."/>
            <person name="Nylinder S."/>
            <person name="Jareborg N."/>
            <person name="Kallberg Y."/>
            <person name="Kronander E."/>
        </authorList>
    </citation>
    <scope>NUCLEOTIDE SEQUENCE [LARGE SCALE GENOMIC DNA]</scope>
</reference>
<evidence type="ECO:0000256" key="3">
    <source>
        <dbReference type="PROSITE-ProRule" id="PRU00497"/>
    </source>
</evidence>
<gene>
    <name evidence="4" type="ORF">PARMNEM_LOCUS22593</name>
</gene>
<dbReference type="InterPro" id="IPR031311">
    <property type="entry name" value="CHIT_BIND_RR_consensus"/>
</dbReference>
<dbReference type="PROSITE" id="PS00233">
    <property type="entry name" value="CHIT_BIND_RR_1"/>
    <property type="match status" value="1"/>
</dbReference>
<dbReference type="PANTHER" id="PTHR12236:SF95">
    <property type="entry name" value="CUTICULAR PROTEIN 76BD, ISOFORM C-RELATED"/>
    <property type="match status" value="1"/>
</dbReference>
<dbReference type="EMBL" id="CAVLGL010000159">
    <property type="protein sequence ID" value="CAK1604365.1"/>
    <property type="molecule type" value="Genomic_DNA"/>
</dbReference>
<dbReference type="Proteomes" id="UP001314205">
    <property type="component" value="Unassembled WGS sequence"/>
</dbReference>
<evidence type="ECO:0000256" key="2">
    <source>
        <dbReference type="ARBA" id="ARBA00022729"/>
    </source>
</evidence>
<protein>
    <submittedName>
        <fullName evidence="4">Uncharacterized protein</fullName>
    </submittedName>
</protein>
<evidence type="ECO:0000313" key="5">
    <source>
        <dbReference type="Proteomes" id="UP001314205"/>
    </source>
</evidence>
<dbReference type="Pfam" id="PF00379">
    <property type="entry name" value="Chitin_bind_4"/>
    <property type="match status" value="1"/>
</dbReference>
<comment type="caution">
    <text evidence="4">The sequence shown here is derived from an EMBL/GenBank/DDBJ whole genome shotgun (WGS) entry which is preliminary data.</text>
</comment>
<sequence length="173" mass="20308">MGSHAHDHQAISHQKIVQHHLPGHDGYYGELSHIGNHAPEHHEEYAWSYPSYEFSYKVADPHTHDNKGHHETRDGDTVKGMYWLIQPDGLKRTVTYYADKHSGFNAHVEYSDPYHPEQVHQEHQVPKSEVYAIINSLPHVSYNAYPNDHHEYLFKPLHDQYKSLPHDYYAIRQ</sequence>
<keyword evidence="5" id="KW-1185">Reference proteome</keyword>
<dbReference type="PRINTS" id="PR00947">
    <property type="entry name" value="CUTICLE"/>
</dbReference>
<name>A0AAV1MB36_9NEOP</name>
<dbReference type="PANTHER" id="PTHR12236">
    <property type="entry name" value="STRUCTURAL CONTITUENT OF CUTICLE"/>
    <property type="match status" value="1"/>
</dbReference>
<dbReference type="GO" id="GO:0042302">
    <property type="term" value="F:structural constituent of cuticle"/>
    <property type="evidence" value="ECO:0007669"/>
    <property type="project" value="UniProtKB-UniRule"/>
</dbReference>
<dbReference type="InterPro" id="IPR051217">
    <property type="entry name" value="Insect_Cuticle_Struc_Prot"/>
</dbReference>
<dbReference type="PROSITE" id="PS51155">
    <property type="entry name" value="CHIT_BIND_RR_2"/>
    <property type="match status" value="1"/>
</dbReference>
<dbReference type="GO" id="GO:0005615">
    <property type="term" value="C:extracellular space"/>
    <property type="evidence" value="ECO:0007669"/>
    <property type="project" value="TreeGrafter"/>
</dbReference>